<dbReference type="InterPro" id="IPR011017">
    <property type="entry name" value="TRASH_dom"/>
</dbReference>
<feature type="domain" description="TRASH" evidence="1">
    <location>
        <begin position="55"/>
        <end position="92"/>
    </location>
</feature>
<dbReference type="InterPro" id="IPR007029">
    <property type="entry name" value="YHS_dom"/>
</dbReference>
<dbReference type="Gene3D" id="1.10.620.20">
    <property type="entry name" value="Ribonucleotide Reductase, subunit A"/>
    <property type="match status" value="1"/>
</dbReference>
<evidence type="ECO:0000313" key="3">
    <source>
        <dbReference type="Proteomes" id="UP000287853"/>
    </source>
</evidence>
<dbReference type="SMART" id="SM00746">
    <property type="entry name" value="TRASH"/>
    <property type="match status" value="1"/>
</dbReference>
<dbReference type="AlphaFoldDB" id="A0A3S3QEN4"/>
<protein>
    <submittedName>
        <fullName evidence="2">YHS domain-containing protein</fullName>
    </submittedName>
</protein>
<gene>
    <name evidence="2" type="ORF">H206_02185</name>
</gene>
<dbReference type="SUPFAM" id="SSF47240">
    <property type="entry name" value="Ferritin-like"/>
    <property type="match status" value="1"/>
</dbReference>
<dbReference type="GO" id="GO:0016491">
    <property type="term" value="F:oxidoreductase activity"/>
    <property type="evidence" value="ECO:0007669"/>
    <property type="project" value="InterPro"/>
</dbReference>
<organism evidence="2 3">
    <name type="scientific">Candidatus Electrothrix aarhusensis</name>
    <dbReference type="NCBI Taxonomy" id="1859131"/>
    <lineage>
        <taxon>Bacteria</taxon>
        <taxon>Pseudomonadati</taxon>
        <taxon>Thermodesulfobacteriota</taxon>
        <taxon>Desulfobulbia</taxon>
        <taxon>Desulfobulbales</taxon>
        <taxon>Desulfobulbaceae</taxon>
        <taxon>Candidatus Electrothrix</taxon>
    </lineage>
</organism>
<evidence type="ECO:0000313" key="2">
    <source>
        <dbReference type="EMBL" id="RWX45522.1"/>
    </source>
</evidence>
<dbReference type="InterPro" id="IPR012348">
    <property type="entry name" value="RNR-like"/>
</dbReference>
<name>A0A3S3QEN4_9BACT</name>
<reference evidence="2 3" key="1">
    <citation type="submission" date="2017-01" db="EMBL/GenBank/DDBJ databases">
        <title>The cable genome- insights into the physiology and evolution of filamentous bacteria capable of sulfide oxidation via long distance electron transfer.</title>
        <authorList>
            <person name="Schreiber L."/>
            <person name="Bjerg J.T."/>
            <person name="Boggild A."/>
            <person name="Van De Vossenberg J."/>
            <person name="Meysman F."/>
            <person name="Nielsen L.P."/>
            <person name="Schramm A."/>
            <person name="Kjeldsen K.U."/>
        </authorList>
    </citation>
    <scope>NUCLEOTIDE SEQUENCE [LARGE SCALE GENOMIC DNA]</scope>
    <source>
        <strain evidence="2">MCF</strain>
    </source>
</reference>
<dbReference type="InterPro" id="IPR009078">
    <property type="entry name" value="Ferritin-like_SF"/>
</dbReference>
<accession>A0A3S3QEN4</accession>
<keyword evidence="3" id="KW-1185">Reference proteome</keyword>
<evidence type="ECO:0000259" key="1">
    <source>
        <dbReference type="SMART" id="SM00746"/>
    </source>
</evidence>
<dbReference type="Proteomes" id="UP000287853">
    <property type="component" value="Unassembled WGS sequence"/>
</dbReference>
<dbReference type="Pfam" id="PF04945">
    <property type="entry name" value="YHS"/>
    <property type="match status" value="1"/>
</dbReference>
<proteinExistence type="predicted"/>
<comment type="caution">
    <text evidence="2">The sequence shown here is derived from an EMBL/GenBank/DDBJ whole genome shotgun (WGS) entry which is preliminary data.</text>
</comment>
<sequence>MSPQRLFLLALLLYIAWRLLRSLIRDTITQKAKDQLRKESEQADKTTVQDILVEDPVCRTLIPKHQAVRLRQDGKTYYFCSDSCCDQFTGEPGGKE</sequence>
<dbReference type="EMBL" id="MTKO01000077">
    <property type="protein sequence ID" value="RWX45522.1"/>
    <property type="molecule type" value="Genomic_DNA"/>
</dbReference>